<organism evidence="2 3">
    <name type="scientific">Microbacterium algihabitans</name>
    <dbReference type="NCBI Taxonomy" id="3075992"/>
    <lineage>
        <taxon>Bacteria</taxon>
        <taxon>Bacillati</taxon>
        <taxon>Actinomycetota</taxon>
        <taxon>Actinomycetes</taxon>
        <taxon>Micrococcales</taxon>
        <taxon>Microbacteriaceae</taxon>
        <taxon>Microbacterium</taxon>
    </lineage>
</organism>
<gene>
    <name evidence="2" type="ORF">RWH43_05825</name>
</gene>
<dbReference type="EMBL" id="JAWDIU010000001">
    <property type="protein sequence ID" value="MDU0326274.1"/>
    <property type="molecule type" value="Genomic_DNA"/>
</dbReference>
<dbReference type="RefSeq" id="WP_316000908.1">
    <property type="nucleotide sequence ID" value="NZ_JAWDIU010000001.1"/>
</dbReference>
<evidence type="ECO:0000313" key="2">
    <source>
        <dbReference type="EMBL" id="MDU0326274.1"/>
    </source>
</evidence>
<proteinExistence type="predicted"/>
<name>A0ABU3RTP2_9MICO</name>
<keyword evidence="3" id="KW-1185">Reference proteome</keyword>
<feature type="signal peptide" evidence="1">
    <location>
        <begin position="1"/>
        <end position="20"/>
    </location>
</feature>
<evidence type="ECO:0008006" key="4">
    <source>
        <dbReference type="Google" id="ProtNLM"/>
    </source>
</evidence>
<protein>
    <recommendedName>
        <fullName evidence="4">Lipoprotein</fullName>
    </recommendedName>
</protein>
<evidence type="ECO:0000313" key="3">
    <source>
        <dbReference type="Proteomes" id="UP001256673"/>
    </source>
</evidence>
<dbReference type="PROSITE" id="PS51257">
    <property type="entry name" value="PROKAR_LIPOPROTEIN"/>
    <property type="match status" value="1"/>
</dbReference>
<evidence type="ECO:0000256" key="1">
    <source>
        <dbReference type="SAM" id="SignalP"/>
    </source>
</evidence>
<accession>A0ABU3RTP2</accession>
<sequence>MRLWKSFAGLMVLSIVVAGCAPKDEGQMNLITTDSIQKRAEQVLGATQEVLGSSGWTAHPTWVECEGQDGGLVRLLYFVERLEPTEDDLGALSEKVAAKWASIGLSARAELLSDRPDTYVVSDPPFQQGSNKDGTLTQLQFSSAFAGLQVLSSCVEGDLADLNSPGPTVTPPSSP</sequence>
<comment type="caution">
    <text evidence="2">The sequence shown here is derived from an EMBL/GenBank/DDBJ whole genome shotgun (WGS) entry which is preliminary data.</text>
</comment>
<dbReference type="Proteomes" id="UP001256673">
    <property type="component" value="Unassembled WGS sequence"/>
</dbReference>
<reference evidence="2 3" key="1">
    <citation type="submission" date="2023-09" db="EMBL/GenBank/DDBJ databases">
        <title>Microbacterium fusihabitans sp. nov., Microbacterium phycihabitans sp. nov., and Microbacterium cervinum sp. nov., isolated from dried seaweeds of beach.</title>
        <authorList>
            <person name="Lee S.D."/>
        </authorList>
    </citation>
    <scope>NUCLEOTIDE SEQUENCE [LARGE SCALE GENOMIC DNA]</scope>
    <source>
        <strain evidence="2 3">KSW2-21</strain>
    </source>
</reference>
<keyword evidence="1" id="KW-0732">Signal</keyword>
<feature type="chain" id="PRO_5045961230" description="Lipoprotein" evidence="1">
    <location>
        <begin position="21"/>
        <end position="175"/>
    </location>
</feature>